<dbReference type="OrthoDB" id="2414509at2759"/>
<accession>A0A0L6UHR1</accession>
<gene>
    <name evidence="2" type="ORF">VP01_5932g2</name>
</gene>
<name>A0A0L6UHR1_9BASI</name>
<comment type="caution">
    <text evidence="2">The sequence shown here is derived from an EMBL/GenBank/DDBJ whole genome shotgun (WGS) entry which is preliminary data.</text>
</comment>
<feature type="region of interest" description="Disordered" evidence="1">
    <location>
        <begin position="51"/>
        <end position="79"/>
    </location>
</feature>
<dbReference type="STRING" id="27349.A0A0L6UHR1"/>
<feature type="compositionally biased region" description="Polar residues" evidence="1">
    <location>
        <begin position="51"/>
        <end position="60"/>
    </location>
</feature>
<organism evidence="2 3">
    <name type="scientific">Puccinia sorghi</name>
    <dbReference type="NCBI Taxonomy" id="27349"/>
    <lineage>
        <taxon>Eukaryota</taxon>
        <taxon>Fungi</taxon>
        <taxon>Dikarya</taxon>
        <taxon>Basidiomycota</taxon>
        <taxon>Pucciniomycotina</taxon>
        <taxon>Pucciniomycetes</taxon>
        <taxon>Pucciniales</taxon>
        <taxon>Pucciniaceae</taxon>
        <taxon>Puccinia</taxon>
    </lineage>
</organism>
<dbReference type="VEuPathDB" id="FungiDB:VP01_5932g2"/>
<dbReference type="Proteomes" id="UP000037035">
    <property type="component" value="Unassembled WGS sequence"/>
</dbReference>
<feature type="non-terminal residue" evidence="2">
    <location>
        <position position="1"/>
    </location>
</feature>
<dbReference type="AlphaFoldDB" id="A0A0L6UHR1"/>
<evidence type="ECO:0000256" key="1">
    <source>
        <dbReference type="SAM" id="MobiDB-lite"/>
    </source>
</evidence>
<dbReference type="EMBL" id="LAVV01011199">
    <property type="protein sequence ID" value="KNZ48058.1"/>
    <property type="molecule type" value="Genomic_DNA"/>
</dbReference>
<evidence type="ECO:0000313" key="3">
    <source>
        <dbReference type="Proteomes" id="UP000037035"/>
    </source>
</evidence>
<evidence type="ECO:0000313" key="2">
    <source>
        <dbReference type="EMBL" id="KNZ48058.1"/>
    </source>
</evidence>
<protein>
    <submittedName>
        <fullName evidence="2">Uncharacterized protein</fullName>
    </submittedName>
</protein>
<keyword evidence="3" id="KW-1185">Reference proteome</keyword>
<sequence>VLDEDQKAGISTIDEKLESMCPHYHAMNKLMGDQAFINPWFKVDAHAENKIATSSPSEASGNEVRGSDMESNGFVKDCE</sequence>
<proteinExistence type="predicted"/>
<reference evidence="2 3" key="1">
    <citation type="submission" date="2015-08" db="EMBL/GenBank/DDBJ databases">
        <title>Next Generation Sequencing and Analysis of the Genome of Puccinia sorghi L Schw, the Causal Agent of Maize Common Rust.</title>
        <authorList>
            <person name="Rochi L."/>
            <person name="Burguener G."/>
            <person name="Darino M."/>
            <person name="Turjanski A."/>
            <person name="Kreff E."/>
            <person name="Dieguez M.J."/>
            <person name="Sacco F."/>
        </authorList>
    </citation>
    <scope>NUCLEOTIDE SEQUENCE [LARGE SCALE GENOMIC DNA]</scope>
    <source>
        <strain evidence="2 3">RO10H11247</strain>
    </source>
</reference>